<reference evidence="2 3" key="1">
    <citation type="journal article" date="2019" name="Int. J. Syst. Evol. Microbiol.">
        <title>The Global Catalogue of Microorganisms (GCM) 10K type strain sequencing project: providing services to taxonomists for standard genome sequencing and annotation.</title>
        <authorList>
            <consortium name="The Broad Institute Genomics Platform"/>
            <consortium name="The Broad Institute Genome Sequencing Center for Infectious Disease"/>
            <person name="Wu L."/>
            <person name="Ma J."/>
        </authorList>
    </citation>
    <scope>NUCLEOTIDE SEQUENCE [LARGE SCALE GENOMIC DNA]</scope>
    <source>
        <strain evidence="2 3">CGMCC 1.10390</strain>
    </source>
</reference>
<dbReference type="AlphaFoldDB" id="A0ABD6DLI1"/>
<sequence length="162" mass="15927">MSRAGHTAAWASLVAAGVAVVVAALAGVATLGLATVGVALLAAGVWRRVGAAVTFGALGLLFAVLLAGTVLAPLPTLLGGLGAMVAWDAGQHASELDRQLAPESPTRAVELRHLGHSLVVGAVGVGVAYGGYLFAVGGFEAGSAALLFVGCVALLVAFGREF</sequence>
<dbReference type="Pfam" id="PF24363">
    <property type="entry name" value="DUF7519"/>
    <property type="match status" value="1"/>
</dbReference>
<keyword evidence="1" id="KW-1133">Transmembrane helix</keyword>
<feature type="transmembrane region" description="Helical" evidence="1">
    <location>
        <begin position="49"/>
        <end position="74"/>
    </location>
</feature>
<protein>
    <submittedName>
        <fullName evidence="2">Uncharacterized protein</fullName>
    </submittedName>
</protein>
<dbReference type="Proteomes" id="UP001597034">
    <property type="component" value="Unassembled WGS sequence"/>
</dbReference>
<organism evidence="2 3">
    <name type="scientific">Haloarchaeobius litoreus</name>
    <dbReference type="NCBI Taxonomy" id="755306"/>
    <lineage>
        <taxon>Archaea</taxon>
        <taxon>Methanobacteriati</taxon>
        <taxon>Methanobacteriota</taxon>
        <taxon>Stenosarchaea group</taxon>
        <taxon>Halobacteria</taxon>
        <taxon>Halobacteriales</taxon>
        <taxon>Halorubellaceae</taxon>
        <taxon>Haloarchaeobius</taxon>
    </lineage>
</organism>
<dbReference type="RefSeq" id="WP_256400756.1">
    <property type="nucleotide sequence ID" value="NZ_JANHJR010000003.1"/>
</dbReference>
<feature type="transmembrane region" description="Helical" evidence="1">
    <location>
        <begin position="12"/>
        <end position="43"/>
    </location>
</feature>
<evidence type="ECO:0000313" key="2">
    <source>
        <dbReference type="EMBL" id="MFD1647184.1"/>
    </source>
</evidence>
<feature type="transmembrane region" description="Helical" evidence="1">
    <location>
        <begin position="114"/>
        <end position="135"/>
    </location>
</feature>
<keyword evidence="3" id="KW-1185">Reference proteome</keyword>
<gene>
    <name evidence="2" type="ORF">ACFSBL_15955</name>
</gene>
<comment type="caution">
    <text evidence="2">The sequence shown here is derived from an EMBL/GenBank/DDBJ whole genome shotgun (WGS) entry which is preliminary data.</text>
</comment>
<dbReference type="EMBL" id="JBHUDO010000003">
    <property type="protein sequence ID" value="MFD1647184.1"/>
    <property type="molecule type" value="Genomic_DNA"/>
</dbReference>
<keyword evidence="1" id="KW-0472">Membrane</keyword>
<name>A0ABD6DLI1_9EURY</name>
<evidence type="ECO:0000256" key="1">
    <source>
        <dbReference type="SAM" id="Phobius"/>
    </source>
</evidence>
<evidence type="ECO:0000313" key="3">
    <source>
        <dbReference type="Proteomes" id="UP001597034"/>
    </source>
</evidence>
<proteinExistence type="predicted"/>
<keyword evidence="1" id="KW-0812">Transmembrane</keyword>
<dbReference type="InterPro" id="IPR055941">
    <property type="entry name" value="DUF7519"/>
</dbReference>
<feature type="transmembrane region" description="Helical" evidence="1">
    <location>
        <begin position="141"/>
        <end position="159"/>
    </location>
</feature>
<accession>A0ABD6DLI1</accession>